<comment type="caution">
    <text evidence="1">The sequence shown here is derived from an EMBL/GenBank/DDBJ whole genome shotgun (WGS) entry which is preliminary data.</text>
</comment>
<evidence type="ECO:0008006" key="3">
    <source>
        <dbReference type="Google" id="ProtNLM"/>
    </source>
</evidence>
<dbReference type="RefSeq" id="WP_226752870.1">
    <property type="nucleotide sequence ID" value="NZ_JAJATW010000001.1"/>
</dbReference>
<dbReference type="Proteomes" id="UP001139095">
    <property type="component" value="Unassembled WGS sequence"/>
</dbReference>
<proteinExistence type="predicted"/>
<evidence type="ECO:0000313" key="1">
    <source>
        <dbReference type="EMBL" id="MCB5160491.1"/>
    </source>
</evidence>
<dbReference type="InterPro" id="IPR011990">
    <property type="entry name" value="TPR-like_helical_dom_sf"/>
</dbReference>
<dbReference type="EMBL" id="JAJATW010000001">
    <property type="protein sequence ID" value="MCB5160491.1"/>
    <property type="molecule type" value="Genomic_DNA"/>
</dbReference>
<protein>
    <recommendedName>
        <fullName evidence="3">Tetratricopeptide repeat-containing protein</fullName>
    </recommendedName>
</protein>
<dbReference type="AlphaFoldDB" id="A0A9X1ILK3"/>
<evidence type="ECO:0000313" key="2">
    <source>
        <dbReference type="Proteomes" id="UP001139095"/>
    </source>
</evidence>
<dbReference type="SUPFAM" id="SSF48452">
    <property type="entry name" value="TPR-like"/>
    <property type="match status" value="1"/>
</dbReference>
<accession>A0A9X1ILK3</accession>
<sequence>MDYWKHLIVKANQAFTATDYSGSISLYEQAADAAQKQVTHWYDTKTALTALVISKLNLAEAQCRMDQFEEAIETYATLSDQLRQFQDSFSSENPIVGHVAQALNIVKQEFLNLTKTYAYDIVKITQQKQNQVTFIGVS</sequence>
<keyword evidence="2" id="KW-1185">Reference proteome</keyword>
<name>A0A9X1ILK3_9GAMM</name>
<organism evidence="1 2">
    <name type="scientific">Marinomonas algarum</name>
    <dbReference type="NCBI Taxonomy" id="2883105"/>
    <lineage>
        <taxon>Bacteria</taxon>
        <taxon>Pseudomonadati</taxon>
        <taxon>Pseudomonadota</taxon>
        <taxon>Gammaproteobacteria</taxon>
        <taxon>Oceanospirillales</taxon>
        <taxon>Oceanospirillaceae</taxon>
        <taxon>Marinomonas</taxon>
    </lineage>
</organism>
<reference evidence="1" key="1">
    <citation type="submission" date="2021-10" db="EMBL/GenBank/DDBJ databases">
        <title>Marinomonas pontica sp. nov., isolated from the Black Sea.</title>
        <authorList>
            <person name="Zhao L.-H."/>
            <person name="Xue J.-H."/>
        </authorList>
    </citation>
    <scope>NUCLEOTIDE SEQUENCE</scope>
    <source>
        <strain evidence="1">E8</strain>
    </source>
</reference>
<gene>
    <name evidence="1" type="ORF">LG368_01040</name>
</gene>
<dbReference type="Gene3D" id="1.25.40.10">
    <property type="entry name" value="Tetratricopeptide repeat domain"/>
    <property type="match status" value="1"/>
</dbReference>